<evidence type="ECO:0000256" key="1">
    <source>
        <dbReference type="ARBA" id="ARBA00009477"/>
    </source>
</evidence>
<protein>
    <submittedName>
        <fullName evidence="4">Efflux RND transporter periplasmic adaptor subunit</fullName>
    </submittedName>
</protein>
<dbReference type="Proteomes" id="UP001596091">
    <property type="component" value="Unassembled WGS sequence"/>
</dbReference>
<dbReference type="InterPro" id="IPR058625">
    <property type="entry name" value="MdtA-like_BSH"/>
</dbReference>
<keyword evidence="2" id="KW-0732">Signal</keyword>
<dbReference type="SUPFAM" id="SSF111369">
    <property type="entry name" value="HlyD-like secretion proteins"/>
    <property type="match status" value="1"/>
</dbReference>
<dbReference type="Pfam" id="PF25917">
    <property type="entry name" value="BSH_RND"/>
    <property type="match status" value="1"/>
</dbReference>
<dbReference type="RefSeq" id="WP_263335572.1">
    <property type="nucleotide sequence ID" value="NZ_JAGSYH010000003.1"/>
</dbReference>
<comment type="caution">
    <text evidence="4">The sequence shown here is derived from an EMBL/GenBank/DDBJ whole genome shotgun (WGS) entry which is preliminary data.</text>
</comment>
<reference evidence="5" key="1">
    <citation type="journal article" date="2019" name="Int. J. Syst. Evol. Microbiol.">
        <title>The Global Catalogue of Microorganisms (GCM) 10K type strain sequencing project: providing services to taxonomists for standard genome sequencing and annotation.</title>
        <authorList>
            <consortium name="The Broad Institute Genomics Platform"/>
            <consortium name="The Broad Institute Genome Sequencing Center for Infectious Disease"/>
            <person name="Wu L."/>
            <person name="Ma J."/>
        </authorList>
    </citation>
    <scope>NUCLEOTIDE SEQUENCE [LARGE SCALE GENOMIC DNA]</scope>
    <source>
        <strain evidence="5">JCM 4087</strain>
    </source>
</reference>
<dbReference type="InterPro" id="IPR006143">
    <property type="entry name" value="RND_pump_MFP"/>
</dbReference>
<proteinExistence type="inferred from homology"/>
<dbReference type="NCBIfam" id="TIGR01730">
    <property type="entry name" value="RND_mfp"/>
    <property type="match status" value="1"/>
</dbReference>
<name>A0ABW1EHC7_9BACT</name>
<dbReference type="PANTHER" id="PTHR30469">
    <property type="entry name" value="MULTIDRUG RESISTANCE PROTEIN MDTA"/>
    <property type="match status" value="1"/>
</dbReference>
<dbReference type="PANTHER" id="PTHR30469:SF39">
    <property type="entry name" value="SLL0180 PROTEIN"/>
    <property type="match status" value="1"/>
</dbReference>
<dbReference type="PROSITE" id="PS51257">
    <property type="entry name" value="PROKAR_LIPOPROTEIN"/>
    <property type="match status" value="1"/>
</dbReference>
<feature type="signal peptide" evidence="2">
    <location>
        <begin position="1"/>
        <end position="18"/>
    </location>
</feature>
<evidence type="ECO:0000259" key="3">
    <source>
        <dbReference type="Pfam" id="PF25917"/>
    </source>
</evidence>
<sequence length="362" mass="39512">MKRLIFSCTLLSVLSTVASGCKKTEAAAKTPTGQAVPVQTLSVTLAPVQQTSDFVATVKSRRSATLMPQVDGNLTRILVRSGDHVHSGQPLMEIDPRRQQALVDAQVSTENQKKAVYDYDTIEVERQRKLFAAGVTSRDVLDQAEQAYSNSKADWQSAIATRKSLEQELDYYNVKSPFDGIVGDIPVHVGDYVTSTTTLTTVDENKDLEAYIYVPTERSYEVHMGLPVQILDADDKVIENTSVDFYSPQVDSQLQGILLKAPVHSTATVFRTAQLVKARVVWKTAPQPLIPVLAVSRLGGQTFVFVAQKQSDGHYVARQTPVMLGDTVGNNYAVNSGLQEGDKVIVSGTQFLVDNVPVTPIG</sequence>
<comment type="similarity">
    <text evidence="1">Belongs to the membrane fusion protein (MFP) (TC 8.A.1) family.</text>
</comment>
<dbReference type="Gene3D" id="2.40.50.100">
    <property type="match status" value="1"/>
</dbReference>
<feature type="chain" id="PRO_5046596367" evidence="2">
    <location>
        <begin position="19"/>
        <end position="362"/>
    </location>
</feature>
<accession>A0ABW1EHC7</accession>
<feature type="domain" description="Multidrug resistance protein MdtA-like barrel-sandwich hybrid" evidence="3">
    <location>
        <begin position="62"/>
        <end position="200"/>
    </location>
</feature>
<dbReference type="Gene3D" id="1.10.287.470">
    <property type="entry name" value="Helix hairpin bin"/>
    <property type="match status" value="1"/>
</dbReference>
<gene>
    <name evidence="4" type="ORF">ACFPT7_08850</name>
</gene>
<keyword evidence="5" id="KW-1185">Reference proteome</keyword>
<evidence type="ECO:0000313" key="4">
    <source>
        <dbReference type="EMBL" id="MFC5862393.1"/>
    </source>
</evidence>
<evidence type="ECO:0000313" key="5">
    <source>
        <dbReference type="Proteomes" id="UP001596091"/>
    </source>
</evidence>
<dbReference type="Gene3D" id="2.40.420.20">
    <property type="match status" value="1"/>
</dbReference>
<dbReference type="Gene3D" id="2.40.30.170">
    <property type="match status" value="1"/>
</dbReference>
<dbReference type="EMBL" id="JBHSPH010000002">
    <property type="protein sequence ID" value="MFC5862393.1"/>
    <property type="molecule type" value="Genomic_DNA"/>
</dbReference>
<organism evidence="4 5">
    <name type="scientific">Acidicapsa dinghuensis</name>
    <dbReference type="NCBI Taxonomy" id="2218256"/>
    <lineage>
        <taxon>Bacteria</taxon>
        <taxon>Pseudomonadati</taxon>
        <taxon>Acidobacteriota</taxon>
        <taxon>Terriglobia</taxon>
        <taxon>Terriglobales</taxon>
        <taxon>Acidobacteriaceae</taxon>
        <taxon>Acidicapsa</taxon>
    </lineage>
</organism>
<evidence type="ECO:0000256" key="2">
    <source>
        <dbReference type="SAM" id="SignalP"/>
    </source>
</evidence>